<dbReference type="Pfam" id="PF13424">
    <property type="entry name" value="TPR_12"/>
    <property type="match status" value="2"/>
</dbReference>
<dbReference type="InterPro" id="IPR027417">
    <property type="entry name" value="P-loop_NTPase"/>
</dbReference>
<dbReference type="CDD" id="cd15831">
    <property type="entry name" value="BTAD"/>
    <property type="match status" value="1"/>
</dbReference>
<sequence>MRGWAPPTPDDLPERRTGRRAYERKRLLTCGVDGACGFGAVFWRLCQVARAPPRRGCAARDEWPGGSLQYGILGSLELRVEGRRVEPTRPRVQAALALFLLNSGELVTIDALIDGLWGEDPPKTARAQVHTVVSEVRRLLPAPDHVARESAGYRLNLQQGVLDSARFELLVTEAQRHLCSAERERAVGLLREALALWRGEALSGIGAPFADAARARLREQRFRAHMMVADAELAGGDCSALIPELSALSAEFPEREDVAERLARALYFAGRQTEALAVLRTVRALLAEDYGVDPGRELVALEGAMLRGDLVREASPGVRPSPGAHQPPQGVTPSGPAPFGPTAAPPPAPTGPLPSGSVPAEPTPPGAAAAPGVTRAVLAPSGSAPPASAEGQVASAPSPGSPVLRQLPHDLPDFIGREKEMATLLETGAADRSPCSAPRVVVVSGMGGVGKTALVLHAAHRLAAAFPGGQLYVDLRGFGAGDPRTPFDVLGRFLMDLGVSGRSLPEDVDDRAALYRAVLADRQVLIVLDNARDTHQIGPLLPGNGSSAVLVTSRRALAGPHGATRVALHPMAEDEQHRMLERLCGEDALRADPESASLVLDACAGLPLALRIAGAQLATRPTWSLSTLARRLSCSGSRLRALAVDHLAVHDTFVLSYNGLRDSGQPMEREAAQAFRLLGLWPSHPVAPEAAAALLGESLADTADVLDLLADTHLLQATDTGGYRFHDLVGEFAEQCALTEEPEAEREAALLRLVTWYSAAAHRANSLTAPVVHFSPPRAAAPLPDFHDGRDALAWFVREMPALKAVIELAGRTARPELAWRTANAMLGYGHAYWWVGEWTQCLTKAMDWARRHDDLMGQAYLHNALGAANGMAYRNDECLAHLRAALALHRETENGDGQATVLGNLALVHRQAGRLQEAIAALEESRLLRLRLGHTQDSAIILSSKGLLLRDSGDAAAALEAYAQALEIFRSQGLDKFVAGGLFNTAECFRALGRSAEAFEAYAESLTLARKMDDQDAVADILHGTAQMHHEVGDLEQARVHWEEARAIAREHGLQKVLEESAEALASLGEDSGLEP</sequence>
<dbReference type="SMART" id="SM01043">
    <property type="entry name" value="BTAD"/>
    <property type="match status" value="1"/>
</dbReference>
<dbReference type="SMART" id="SM00862">
    <property type="entry name" value="Trans_reg_C"/>
    <property type="match status" value="1"/>
</dbReference>
<dbReference type="EMBL" id="WBKG01000006">
    <property type="protein sequence ID" value="KAB1988923.1"/>
    <property type="molecule type" value="Genomic_DNA"/>
</dbReference>
<dbReference type="InterPro" id="IPR041664">
    <property type="entry name" value="AAA_16"/>
</dbReference>
<evidence type="ECO:0000256" key="2">
    <source>
        <dbReference type="ARBA" id="ARBA00023012"/>
    </source>
</evidence>
<dbReference type="SMART" id="SM00028">
    <property type="entry name" value="TPR"/>
    <property type="match status" value="5"/>
</dbReference>
<dbReference type="GO" id="GO:0043531">
    <property type="term" value="F:ADP binding"/>
    <property type="evidence" value="ECO:0007669"/>
    <property type="project" value="InterPro"/>
</dbReference>
<dbReference type="AlphaFoldDB" id="A0A7J5DJQ3"/>
<keyword evidence="4" id="KW-0238">DNA-binding</keyword>
<evidence type="ECO:0000256" key="4">
    <source>
        <dbReference type="ARBA" id="ARBA00023125"/>
    </source>
</evidence>
<dbReference type="Gene3D" id="1.10.10.10">
    <property type="entry name" value="Winged helix-like DNA-binding domain superfamily/Winged helix DNA-binding domain"/>
    <property type="match status" value="1"/>
</dbReference>
<keyword evidence="5" id="KW-0804">Transcription</keyword>
<dbReference type="GO" id="GO:0003677">
    <property type="term" value="F:DNA binding"/>
    <property type="evidence" value="ECO:0007669"/>
    <property type="project" value="UniProtKB-KW"/>
</dbReference>
<dbReference type="SUPFAM" id="SSF46894">
    <property type="entry name" value="C-terminal effector domain of the bipartite response regulators"/>
    <property type="match status" value="1"/>
</dbReference>
<dbReference type="InterPro" id="IPR051677">
    <property type="entry name" value="AfsR-DnrI-RedD_regulator"/>
</dbReference>
<comment type="similarity">
    <text evidence="1">Belongs to the AfsR/DnrI/RedD regulatory family.</text>
</comment>
<name>A0A7J5DJQ3_9ACTN</name>
<feature type="domain" description="OmpR/PhoB-type" evidence="7">
    <location>
        <begin position="82"/>
        <end position="155"/>
    </location>
</feature>
<keyword evidence="3" id="KW-0805">Transcription regulation</keyword>
<dbReference type="PRINTS" id="PR00364">
    <property type="entry name" value="DISEASERSIST"/>
</dbReference>
<dbReference type="Pfam" id="PF13191">
    <property type="entry name" value="AAA_16"/>
    <property type="match status" value="1"/>
</dbReference>
<dbReference type="InterPro" id="IPR036388">
    <property type="entry name" value="WH-like_DNA-bd_sf"/>
</dbReference>
<feature type="compositionally biased region" description="Pro residues" evidence="6">
    <location>
        <begin position="335"/>
        <end position="352"/>
    </location>
</feature>
<dbReference type="GO" id="GO:0006355">
    <property type="term" value="P:regulation of DNA-templated transcription"/>
    <property type="evidence" value="ECO:0007669"/>
    <property type="project" value="InterPro"/>
</dbReference>
<dbReference type="InterPro" id="IPR011990">
    <property type="entry name" value="TPR-like_helical_dom_sf"/>
</dbReference>
<evidence type="ECO:0000259" key="8">
    <source>
        <dbReference type="SMART" id="SM01043"/>
    </source>
</evidence>
<dbReference type="Gene3D" id="1.25.40.10">
    <property type="entry name" value="Tetratricopeptide repeat domain"/>
    <property type="match status" value="2"/>
</dbReference>
<comment type="caution">
    <text evidence="9">The sequence shown here is derived from an EMBL/GenBank/DDBJ whole genome shotgun (WGS) entry which is preliminary data.</text>
</comment>
<dbReference type="InterPro" id="IPR016032">
    <property type="entry name" value="Sig_transdc_resp-reg_C-effctor"/>
</dbReference>
<dbReference type="InterPro" id="IPR005158">
    <property type="entry name" value="BTAD"/>
</dbReference>
<proteinExistence type="inferred from homology"/>
<evidence type="ECO:0000256" key="3">
    <source>
        <dbReference type="ARBA" id="ARBA00023015"/>
    </source>
</evidence>
<evidence type="ECO:0000313" key="9">
    <source>
        <dbReference type="EMBL" id="KAB1988923.1"/>
    </source>
</evidence>
<evidence type="ECO:0000256" key="6">
    <source>
        <dbReference type="SAM" id="MobiDB-lite"/>
    </source>
</evidence>
<evidence type="ECO:0000256" key="5">
    <source>
        <dbReference type="ARBA" id="ARBA00023163"/>
    </source>
</evidence>
<dbReference type="InterPro" id="IPR001867">
    <property type="entry name" value="OmpR/PhoB-type_DNA-bd"/>
</dbReference>
<keyword evidence="10" id="KW-1185">Reference proteome</keyword>
<dbReference type="PANTHER" id="PTHR35807">
    <property type="entry name" value="TRANSCRIPTIONAL REGULATOR REDD-RELATED"/>
    <property type="match status" value="1"/>
</dbReference>
<dbReference type="InterPro" id="IPR019734">
    <property type="entry name" value="TPR_rpt"/>
</dbReference>
<dbReference type="Proteomes" id="UP000442990">
    <property type="component" value="Unassembled WGS sequence"/>
</dbReference>
<dbReference type="GO" id="GO:0000160">
    <property type="term" value="P:phosphorelay signal transduction system"/>
    <property type="evidence" value="ECO:0007669"/>
    <property type="project" value="UniProtKB-KW"/>
</dbReference>
<evidence type="ECO:0000259" key="7">
    <source>
        <dbReference type="SMART" id="SM00862"/>
    </source>
</evidence>
<dbReference type="Gene3D" id="3.40.50.300">
    <property type="entry name" value="P-loop containing nucleotide triphosphate hydrolases"/>
    <property type="match status" value="1"/>
</dbReference>
<gene>
    <name evidence="9" type="ORF">F8144_10295</name>
</gene>
<accession>A0A7J5DJQ3</accession>
<dbReference type="Pfam" id="PF03704">
    <property type="entry name" value="BTAD"/>
    <property type="match status" value="1"/>
</dbReference>
<evidence type="ECO:0000313" key="10">
    <source>
        <dbReference type="Proteomes" id="UP000442990"/>
    </source>
</evidence>
<dbReference type="PANTHER" id="PTHR35807:SF1">
    <property type="entry name" value="TRANSCRIPTIONAL REGULATOR REDD"/>
    <property type="match status" value="1"/>
</dbReference>
<organism evidence="9 10">
    <name type="scientific">Streptomyces triticiradicis</name>
    <dbReference type="NCBI Taxonomy" id="2651189"/>
    <lineage>
        <taxon>Bacteria</taxon>
        <taxon>Bacillati</taxon>
        <taxon>Actinomycetota</taxon>
        <taxon>Actinomycetes</taxon>
        <taxon>Kitasatosporales</taxon>
        <taxon>Streptomycetaceae</taxon>
        <taxon>Streptomyces</taxon>
    </lineage>
</organism>
<dbReference type="SUPFAM" id="SSF48452">
    <property type="entry name" value="TPR-like"/>
    <property type="match status" value="2"/>
</dbReference>
<evidence type="ECO:0000256" key="1">
    <source>
        <dbReference type="ARBA" id="ARBA00005820"/>
    </source>
</evidence>
<dbReference type="SUPFAM" id="SSF52540">
    <property type="entry name" value="P-loop containing nucleoside triphosphate hydrolases"/>
    <property type="match status" value="1"/>
</dbReference>
<keyword evidence="2" id="KW-0902">Two-component regulatory system</keyword>
<protein>
    <submittedName>
        <fullName evidence="9">Tetratricopeptide repeat protein</fullName>
    </submittedName>
</protein>
<feature type="region of interest" description="Disordered" evidence="6">
    <location>
        <begin position="313"/>
        <end position="409"/>
    </location>
</feature>
<feature type="domain" description="Bacterial transcriptional activator" evidence="8">
    <location>
        <begin position="162"/>
        <end position="306"/>
    </location>
</feature>
<feature type="compositionally biased region" description="Low complexity" evidence="6">
    <location>
        <begin position="353"/>
        <end position="389"/>
    </location>
</feature>
<reference evidence="9 10" key="1">
    <citation type="submission" date="2019-09" db="EMBL/GenBank/DDBJ databases">
        <title>Isolation and identification of active actinomycetes.</title>
        <authorList>
            <person name="Yu Z."/>
            <person name="Han C."/>
            <person name="Yu B."/>
        </authorList>
    </citation>
    <scope>NUCLEOTIDE SEQUENCE [LARGE SCALE GENOMIC DNA]</scope>
    <source>
        <strain evidence="9 10">NEAU-H2</strain>
    </source>
</reference>